<feature type="region of interest" description="Disordered" evidence="3">
    <location>
        <begin position="1"/>
        <end position="79"/>
    </location>
</feature>
<dbReference type="Gene3D" id="6.20.250.60">
    <property type="match status" value="1"/>
</dbReference>
<evidence type="ECO:0000313" key="5">
    <source>
        <dbReference type="EMBL" id="AMD21655.1"/>
    </source>
</evidence>
<dbReference type="AlphaFoldDB" id="A0A0X8HUE1"/>
<dbReference type="RefSeq" id="XP_017988651.1">
    <property type="nucleotide sequence ID" value="XM_018133223.1"/>
</dbReference>
<dbReference type="OrthoDB" id="531008at2759"/>
<accession>A0A0X8HUE1</accession>
<feature type="compositionally biased region" description="Polar residues" evidence="3">
    <location>
        <begin position="15"/>
        <end position="24"/>
    </location>
</feature>
<keyword evidence="2" id="KW-0597">Phosphoprotein</keyword>
<evidence type="ECO:0000313" key="6">
    <source>
        <dbReference type="Proteomes" id="UP000243052"/>
    </source>
</evidence>
<dbReference type="GeneID" id="28724953"/>
<dbReference type="SUPFAM" id="SSF160219">
    <property type="entry name" value="AMPKBI-like"/>
    <property type="match status" value="1"/>
</dbReference>
<feature type="region of interest" description="Disordered" evidence="3">
    <location>
        <begin position="143"/>
        <end position="186"/>
    </location>
</feature>
<evidence type="ECO:0000259" key="4">
    <source>
        <dbReference type="SMART" id="SM01010"/>
    </source>
</evidence>
<dbReference type="STRING" id="45286.A0A0X8HUE1"/>
<evidence type="ECO:0000256" key="3">
    <source>
        <dbReference type="SAM" id="MobiDB-lite"/>
    </source>
</evidence>
<protein>
    <submittedName>
        <fullName evidence="5">HFL201Cp</fullName>
    </submittedName>
</protein>
<dbReference type="GO" id="GO:0019901">
    <property type="term" value="F:protein kinase binding"/>
    <property type="evidence" value="ECO:0007669"/>
    <property type="project" value="TreeGrafter"/>
</dbReference>
<feature type="region of interest" description="Disordered" evidence="3">
    <location>
        <begin position="498"/>
        <end position="531"/>
    </location>
</feature>
<dbReference type="InterPro" id="IPR014756">
    <property type="entry name" value="Ig_E-set"/>
</dbReference>
<dbReference type="SUPFAM" id="SSF81296">
    <property type="entry name" value="E set domains"/>
    <property type="match status" value="1"/>
</dbReference>
<dbReference type="EMBL" id="CP014246">
    <property type="protein sequence ID" value="AMD21655.1"/>
    <property type="molecule type" value="Genomic_DNA"/>
</dbReference>
<dbReference type="GO" id="GO:0005737">
    <property type="term" value="C:cytoplasm"/>
    <property type="evidence" value="ECO:0007669"/>
    <property type="project" value="TreeGrafter"/>
</dbReference>
<dbReference type="SMART" id="SM01010">
    <property type="entry name" value="AMPKBI"/>
    <property type="match status" value="1"/>
</dbReference>
<comment type="similarity">
    <text evidence="1">Belongs to the 5'-AMP-activated protein kinase beta subunit family.</text>
</comment>
<dbReference type="Pfam" id="PF16561">
    <property type="entry name" value="AMPK1_CBM"/>
    <property type="match status" value="1"/>
</dbReference>
<dbReference type="InterPro" id="IPR013783">
    <property type="entry name" value="Ig-like_fold"/>
</dbReference>
<dbReference type="GO" id="GO:0031588">
    <property type="term" value="C:nucleotide-activated protein kinase complex"/>
    <property type="evidence" value="ECO:0007669"/>
    <property type="project" value="TreeGrafter"/>
</dbReference>
<proteinExistence type="inferred from homology"/>
<feature type="compositionally biased region" description="Polar residues" evidence="3">
    <location>
        <begin position="143"/>
        <end position="164"/>
    </location>
</feature>
<dbReference type="GO" id="GO:0005634">
    <property type="term" value="C:nucleus"/>
    <property type="evidence" value="ECO:0007669"/>
    <property type="project" value="TreeGrafter"/>
</dbReference>
<feature type="region of interest" description="Disordered" evidence="3">
    <location>
        <begin position="258"/>
        <end position="284"/>
    </location>
</feature>
<dbReference type="CDD" id="cd02859">
    <property type="entry name" value="E_set_AMPKbeta_like_N"/>
    <property type="match status" value="1"/>
</dbReference>
<keyword evidence="6" id="KW-1185">Reference proteome</keyword>
<dbReference type="InterPro" id="IPR006828">
    <property type="entry name" value="ASC_dom"/>
</dbReference>
<feature type="compositionally biased region" description="Low complexity" evidence="3">
    <location>
        <begin position="505"/>
        <end position="527"/>
    </location>
</feature>
<dbReference type="InterPro" id="IPR050827">
    <property type="entry name" value="CRP1_MDG1_kinase"/>
</dbReference>
<dbReference type="Pfam" id="PF04739">
    <property type="entry name" value="AMPKBI"/>
    <property type="match status" value="1"/>
</dbReference>
<name>A0A0X8HUE1_9SACH</name>
<dbReference type="PANTHER" id="PTHR10343">
    <property type="entry name" value="5'-AMP-ACTIVATED PROTEIN KINASE , BETA SUBUNIT"/>
    <property type="match status" value="1"/>
</dbReference>
<dbReference type="PANTHER" id="PTHR10343:SF87">
    <property type="entry name" value="SNF1 PROTEIN KINASE SUBUNIT BETA-1"/>
    <property type="match status" value="1"/>
</dbReference>
<dbReference type="GO" id="GO:0007165">
    <property type="term" value="P:signal transduction"/>
    <property type="evidence" value="ECO:0007669"/>
    <property type="project" value="TreeGrafter"/>
</dbReference>
<sequence>MGNIASSEKRESGRLRQQSITSQLFPGRHQARSKRSWQPEGLLPSHLPVTEEQSASEERAPPLFKSDYTLHPSGEEPATPNLAALKIDSRSQPLRSPGPSLATVEHSTLAASTPELAVQGHRPSINALKKSLCQSHLAGNAGSVLSTSSPSIDIPPATTTSSNPLLAVRDETPKSSPASESTHEVDEFIESSEVVLNEVLVDSMVQNDLRRKLMQQNHSNSTPSMLSAKKHPLSCVSPKKSTLEAVEPVDQEATSLIASEDAAEPKSTKPASGKQPQSSEIRSAEVPKDRFVHVILKWRDTVLDSKSKILVISNDIASVVQPDTKRNKIPMVYSKEEQCWTVPDLKLPAGIYKLQFYINGEIRHSNYLPTATDSLSTIVNWFEVIPLYDEIEPYRDAAIQPYPSKEHSRSENALSFMNELPSPPAVRPPLVNRGGSSFSRARAIERSNTPISDYTGVLSRNESVKTVLSLNNLDLGPHNSKTSNLVYSSDIPELFKVTPAKTDSEGTTPESTSEDPTPAPTDADAPSFTNNVQDCNQDELFRYLQEDWNMSAQEAEEVFLEKYTVPDLPVYLNSTYLNEIFNKLQQNNSMSDLAKRKSLTHIIPHVNLNHLLTSSIRDEIISVGCTTRYEGKFITQIMYAPCYYKK</sequence>
<dbReference type="Gene3D" id="2.60.40.10">
    <property type="entry name" value="Immunoglobulins"/>
    <property type="match status" value="1"/>
</dbReference>
<evidence type="ECO:0000256" key="2">
    <source>
        <dbReference type="ARBA" id="ARBA00022553"/>
    </source>
</evidence>
<dbReference type="Proteomes" id="UP000243052">
    <property type="component" value="Chromosome vi"/>
</dbReference>
<dbReference type="InterPro" id="IPR032640">
    <property type="entry name" value="AMPK1_CBM"/>
</dbReference>
<feature type="domain" description="Association with the SNF1 complex (ASC)" evidence="4">
    <location>
        <begin position="520"/>
        <end position="642"/>
    </location>
</feature>
<dbReference type="InterPro" id="IPR037256">
    <property type="entry name" value="ASC_dom_sf"/>
</dbReference>
<reference evidence="5 6" key="1">
    <citation type="submission" date="2016-01" db="EMBL/GenBank/DDBJ databases">
        <title>Genome sequence of the yeast Holleya sinecauda.</title>
        <authorList>
            <person name="Dietrich F.S."/>
        </authorList>
    </citation>
    <scope>NUCLEOTIDE SEQUENCE [LARGE SCALE GENOMIC DNA]</scope>
    <source>
        <strain evidence="5 6">ATCC 58844</strain>
    </source>
</reference>
<gene>
    <name evidence="5" type="ORF">AW171_hschr63619</name>
</gene>
<organism evidence="5 6">
    <name type="scientific">Eremothecium sinecaudum</name>
    <dbReference type="NCBI Taxonomy" id="45286"/>
    <lineage>
        <taxon>Eukaryota</taxon>
        <taxon>Fungi</taxon>
        <taxon>Dikarya</taxon>
        <taxon>Ascomycota</taxon>
        <taxon>Saccharomycotina</taxon>
        <taxon>Saccharomycetes</taxon>
        <taxon>Saccharomycetales</taxon>
        <taxon>Saccharomycetaceae</taxon>
        <taxon>Eremothecium</taxon>
    </lineage>
</organism>
<evidence type="ECO:0000256" key="1">
    <source>
        <dbReference type="ARBA" id="ARBA00010926"/>
    </source>
</evidence>